<dbReference type="AlphaFoldDB" id="A0A1G7HV33"/>
<reference evidence="2" key="1">
    <citation type="submission" date="2016-10" db="EMBL/GenBank/DDBJ databases">
        <authorList>
            <person name="Varghese N."/>
            <person name="Submissions S."/>
        </authorList>
    </citation>
    <scope>NUCLEOTIDE SEQUENCE [LARGE SCALE GENOMIC DNA]</scope>
    <source>
        <strain evidence="2">IBRC-M 10760</strain>
    </source>
</reference>
<dbReference type="Proteomes" id="UP000199076">
    <property type="component" value="Unassembled WGS sequence"/>
</dbReference>
<dbReference type="InterPro" id="IPR055944">
    <property type="entry name" value="DUF7522"/>
</dbReference>
<evidence type="ECO:0000313" key="1">
    <source>
        <dbReference type="EMBL" id="SDF04320.1"/>
    </source>
</evidence>
<dbReference type="Pfam" id="PF24366">
    <property type="entry name" value="DUF7522"/>
    <property type="match status" value="1"/>
</dbReference>
<dbReference type="RefSeq" id="WP_092688869.1">
    <property type="nucleotide sequence ID" value="NZ_FNBK01000003.1"/>
</dbReference>
<name>A0A1G7HV33_9EURY</name>
<gene>
    <name evidence="1" type="ORF">SAMN05216218_103172</name>
</gene>
<proteinExistence type="predicted"/>
<sequence length="131" mass="15063">METTIVDEAFAEKLVTTARTAAGDSLRSLTYFTRSNFEQLYLRDDLERDADLDSFIGHEWRGFKNTTDAYRGTELGEYRYTIRVFENGFLLRVTSDRDGVFLTTDGATIRDFNSYVTAIKEVLDDKTGRDE</sequence>
<dbReference type="STRING" id="660518.SAMN05216218_103172"/>
<accession>A0A1G7HV33</accession>
<organism evidence="1 2">
    <name type="scientific">Halorientalis regularis</name>
    <dbReference type="NCBI Taxonomy" id="660518"/>
    <lineage>
        <taxon>Archaea</taxon>
        <taxon>Methanobacteriati</taxon>
        <taxon>Methanobacteriota</taxon>
        <taxon>Stenosarchaea group</taxon>
        <taxon>Halobacteria</taxon>
        <taxon>Halobacteriales</taxon>
        <taxon>Haloarculaceae</taxon>
        <taxon>Halorientalis</taxon>
    </lineage>
</organism>
<dbReference type="EMBL" id="FNBK01000003">
    <property type="protein sequence ID" value="SDF04320.1"/>
    <property type="molecule type" value="Genomic_DNA"/>
</dbReference>
<evidence type="ECO:0000313" key="2">
    <source>
        <dbReference type="Proteomes" id="UP000199076"/>
    </source>
</evidence>
<dbReference type="OrthoDB" id="256252at2157"/>
<protein>
    <submittedName>
        <fullName evidence="1">Uncharacterized protein</fullName>
    </submittedName>
</protein>
<keyword evidence="2" id="KW-1185">Reference proteome</keyword>